<evidence type="ECO:0000259" key="2">
    <source>
        <dbReference type="Pfam" id="PF25917"/>
    </source>
</evidence>
<dbReference type="Pfam" id="PF25917">
    <property type="entry name" value="BSH_RND"/>
    <property type="match status" value="1"/>
</dbReference>
<dbReference type="EMBL" id="JABSNO010000038">
    <property type="protein sequence ID" value="NRS94028.1"/>
    <property type="molecule type" value="Genomic_DNA"/>
</dbReference>
<evidence type="ECO:0000256" key="1">
    <source>
        <dbReference type="SAM" id="SignalP"/>
    </source>
</evidence>
<organism evidence="3 4">
    <name type="scientific">Frigoriflavimonas asaccharolytica</name>
    <dbReference type="NCBI Taxonomy" id="2735899"/>
    <lineage>
        <taxon>Bacteria</taxon>
        <taxon>Pseudomonadati</taxon>
        <taxon>Bacteroidota</taxon>
        <taxon>Flavobacteriia</taxon>
        <taxon>Flavobacteriales</taxon>
        <taxon>Weeksellaceae</taxon>
        <taxon>Frigoriflavimonas</taxon>
    </lineage>
</organism>
<dbReference type="RefSeq" id="WP_173780564.1">
    <property type="nucleotide sequence ID" value="NZ_JABSNO010000038.1"/>
</dbReference>
<dbReference type="Proteomes" id="UP000610746">
    <property type="component" value="Unassembled WGS sequence"/>
</dbReference>
<comment type="caution">
    <text evidence="3">The sequence shown here is derived from an EMBL/GenBank/DDBJ whole genome shotgun (WGS) entry which is preliminary data.</text>
</comment>
<dbReference type="GO" id="GO:0015562">
    <property type="term" value="F:efflux transmembrane transporter activity"/>
    <property type="evidence" value="ECO:0007669"/>
    <property type="project" value="TreeGrafter"/>
</dbReference>
<dbReference type="InterPro" id="IPR058625">
    <property type="entry name" value="MdtA-like_BSH"/>
</dbReference>
<reference evidence="3" key="1">
    <citation type="submission" date="2020-05" db="EMBL/GenBank/DDBJ databases">
        <title>Genomic Encyclopedia of Type Strains, Phase IV (KMG-V): Genome sequencing to study the core and pangenomes of soil and plant-associated prokaryotes.</title>
        <authorList>
            <person name="Whitman W."/>
        </authorList>
    </citation>
    <scope>NUCLEOTIDE SEQUENCE</scope>
    <source>
        <strain evidence="3">16F</strain>
    </source>
</reference>
<keyword evidence="1" id="KW-0732">Signal</keyword>
<evidence type="ECO:0000313" key="4">
    <source>
        <dbReference type="Proteomes" id="UP000610746"/>
    </source>
</evidence>
<feature type="signal peptide" evidence="1">
    <location>
        <begin position="1"/>
        <end position="21"/>
    </location>
</feature>
<dbReference type="PANTHER" id="PTHR30469:SF15">
    <property type="entry name" value="HLYD FAMILY OF SECRETION PROTEINS"/>
    <property type="match status" value="1"/>
</dbReference>
<dbReference type="PANTHER" id="PTHR30469">
    <property type="entry name" value="MULTIDRUG RESISTANCE PROTEIN MDTA"/>
    <property type="match status" value="1"/>
</dbReference>
<protein>
    <submittedName>
        <fullName evidence="3">Multidrug efflux pump subunit AcrA (Membrane-fusion protein)</fullName>
    </submittedName>
</protein>
<keyword evidence="4" id="KW-1185">Reference proteome</keyword>
<dbReference type="AlphaFoldDB" id="A0A8J8GAI4"/>
<feature type="domain" description="Multidrug resistance protein MdtA-like barrel-sandwich hybrid" evidence="2">
    <location>
        <begin position="68"/>
        <end position="153"/>
    </location>
</feature>
<feature type="chain" id="PRO_5035205083" evidence="1">
    <location>
        <begin position="22"/>
        <end position="310"/>
    </location>
</feature>
<dbReference type="PROSITE" id="PS51257">
    <property type="entry name" value="PROKAR_LIPOPROTEIN"/>
    <property type="match status" value="1"/>
</dbReference>
<sequence>MIKILKLALIFTIAFSIFSCKKNESQTAIADAPVNSATPVSVVFPTDTLSINNSVSINATATYLLKSDVKANATGYITNMRINLGDQVRKGQLLFSVQTKESRALGNTINKLDKSFRFSGVTTVICPATGYVNLLNHQIGDYVQEGEILAGITDSSSFGFVMNVPYEYHEMLINNKNLKINLPDGKSIDGHIAKLLPSVDAVSQTQQVLVKPNDNVSIPENLIVSIDLKNQQNGIGIYVPKSAVLTDETQTKFWVMKLKNNDTAVKIDVVKGTENENYVQIISGNISLKDKIISTGNYGLENNAKVKVEN</sequence>
<dbReference type="Gene3D" id="2.40.420.20">
    <property type="match status" value="1"/>
</dbReference>
<dbReference type="SUPFAM" id="SSF111369">
    <property type="entry name" value="HlyD-like secretion proteins"/>
    <property type="match status" value="1"/>
</dbReference>
<name>A0A8J8GAI4_9FLAO</name>
<dbReference type="Gene3D" id="2.40.50.100">
    <property type="match status" value="1"/>
</dbReference>
<accession>A0A8J8GAI4</accession>
<proteinExistence type="predicted"/>
<gene>
    <name evidence="3" type="ORF">HNQ03_003128</name>
</gene>
<evidence type="ECO:0000313" key="3">
    <source>
        <dbReference type="EMBL" id="NRS94028.1"/>
    </source>
</evidence>
<dbReference type="GO" id="GO:1990281">
    <property type="term" value="C:efflux pump complex"/>
    <property type="evidence" value="ECO:0007669"/>
    <property type="project" value="TreeGrafter"/>
</dbReference>